<evidence type="ECO:0000313" key="2">
    <source>
        <dbReference type="EMBL" id="WOH13941.1"/>
    </source>
</evidence>
<evidence type="ECO:0000313" key="1">
    <source>
        <dbReference type="EMBL" id="KZM81492.1"/>
    </source>
</evidence>
<dbReference type="Gramene" id="KZM81492">
    <property type="protein sequence ID" value="KZM81492"/>
    <property type="gene ID" value="DCAR_029105"/>
</dbReference>
<protein>
    <submittedName>
        <fullName evidence="1">Uncharacterized protein</fullName>
    </submittedName>
</protein>
<dbReference type="EMBL" id="CP093351">
    <property type="protein sequence ID" value="WOH13941.1"/>
    <property type="molecule type" value="Genomic_DNA"/>
</dbReference>
<name>A0A175YF98_DAUCS</name>
<dbReference type="Proteomes" id="UP000077755">
    <property type="component" value="Chromosome 9"/>
</dbReference>
<reference evidence="2" key="2">
    <citation type="submission" date="2022-03" db="EMBL/GenBank/DDBJ databases">
        <title>Draft title - Genomic analysis of global carrot germplasm unveils the trajectory of domestication and the origin of high carotenoid orange carrot.</title>
        <authorList>
            <person name="Iorizzo M."/>
            <person name="Ellison S."/>
            <person name="Senalik D."/>
            <person name="Macko-Podgorni A."/>
            <person name="Grzebelus D."/>
            <person name="Bostan H."/>
            <person name="Rolling W."/>
            <person name="Curaba J."/>
            <person name="Simon P."/>
        </authorList>
    </citation>
    <scope>NUCLEOTIDE SEQUENCE</scope>
    <source>
        <tissue evidence="2">Leaf</tissue>
    </source>
</reference>
<gene>
    <name evidence="1" type="ORF">DCAR_029105</name>
    <name evidence="2" type="ORF">DCAR_0933454</name>
</gene>
<proteinExistence type="predicted"/>
<dbReference type="AlphaFoldDB" id="A0A175YF98"/>
<reference evidence="1" key="1">
    <citation type="journal article" date="2016" name="Nat. Genet.">
        <title>A high-quality carrot genome assembly provides new insights into carotenoid accumulation and asterid genome evolution.</title>
        <authorList>
            <person name="Iorizzo M."/>
            <person name="Ellison S."/>
            <person name="Senalik D."/>
            <person name="Zeng P."/>
            <person name="Satapoomin P."/>
            <person name="Huang J."/>
            <person name="Bowman M."/>
            <person name="Iovene M."/>
            <person name="Sanseverino W."/>
            <person name="Cavagnaro P."/>
            <person name="Yildiz M."/>
            <person name="Macko-Podgorni A."/>
            <person name="Moranska E."/>
            <person name="Grzebelus E."/>
            <person name="Grzebelus D."/>
            <person name="Ashrafi H."/>
            <person name="Zheng Z."/>
            <person name="Cheng S."/>
            <person name="Spooner D."/>
            <person name="Van Deynze A."/>
            <person name="Simon P."/>
        </authorList>
    </citation>
    <scope>NUCLEOTIDE SEQUENCE [LARGE SCALE GENOMIC DNA]</scope>
    <source>
        <tissue evidence="1">Leaf</tissue>
    </source>
</reference>
<evidence type="ECO:0000313" key="3">
    <source>
        <dbReference type="Proteomes" id="UP000077755"/>
    </source>
</evidence>
<dbReference type="EMBL" id="LNRQ01000009">
    <property type="protein sequence ID" value="KZM81492.1"/>
    <property type="molecule type" value="Genomic_DNA"/>
</dbReference>
<organism evidence="1">
    <name type="scientific">Daucus carota subsp. sativus</name>
    <name type="common">Carrot</name>
    <dbReference type="NCBI Taxonomy" id="79200"/>
    <lineage>
        <taxon>Eukaryota</taxon>
        <taxon>Viridiplantae</taxon>
        <taxon>Streptophyta</taxon>
        <taxon>Embryophyta</taxon>
        <taxon>Tracheophyta</taxon>
        <taxon>Spermatophyta</taxon>
        <taxon>Magnoliopsida</taxon>
        <taxon>eudicotyledons</taxon>
        <taxon>Gunneridae</taxon>
        <taxon>Pentapetalae</taxon>
        <taxon>asterids</taxon>
        <taxon>campanulids</taxon>
        <taxon>Apiales</taxon>
        <taxon>Apiaceae</taxon>
        <taxon>Apioideae</taxon>
        <taxon>Scandiceae</taxon>
        <taxon>Daucinae</taxon>
        <taxon>Daucus</taxon>
        <taxon>Daucus sect. Daucus</taxon>
    </lineage>
</organism>
<sequence>MLYLSDEFLNPFEVGEGQEVKTSFVVGATGTGAAEHFADMAFVGWLQRPKRDGCGPGGRGGAPDGIEADVCGFWSPFWYGQRHNGIAIRFLE</sequence>
<keyword evidence="3" id="KW-1185">Reference proteome</keyword>
<accession>A0A175YF98</accession>